<accession>A0A5B8YH85</accession>
<organism evidence="2 3">
    <name type="scientific">Antarcticibacterium arcticum</name>
    <dbReference type="NCBI Taxonomy" id="2585771"/>
    <lineage>
        <taxon>Bacteria</taxon>
        <taxon>Pseudomonadati</taxon>
        <taxon>Bacteroidota</taxon>
        <taxon>Flavobacteriia</taxon>
        <taxon>Flavobacteriales</taxon>
        <taxon>Flavobacteriaceae</taxon>
        <taxon>Antarcticibacterium</taxon>
    </lineage>
</organism>
<evidence type="ECO:0000256" key="1">
    <source>
        <dbReference type="SAM" id="SignalP"/>
    </source>
</evidence>
<dbReference type="EMBL" id="CP042476">
    <property type="protein sequence ID" value="QED37260.1"/>
    <property type="molecule type" value="Genomic_DNA"/>
</dbReference>
<sequence length="146" mass="17657">MKNKITFLILAFFAFSSLQAQDKEAHREKIKALKVAYITQELNMNSEVAQKFWPVYNQYEINKRELHKRENIDWATIGSINEARAEEMLKEYLIIEKEEYTIKKQLFTDLKKFLTAREIIKLHELEASFHQKLIREYRERMKGEKR</sequence>
<dbReference type="Proteomes" id="UP000321954">
    <property type="component" value="Chromosome"/>
</dbReference>
<dbReference type="OrthoDB" id="675330at2"/>
<evidence type="ECO:0000313" key="3">
    <source>
        <dbReference type="Proteomes" id="UP000321954"/>
    </source>
</evidence>
<feature type="signal peptide" evidence="1">
    <location>
        <begin position="1"/>
        <end position="20"/>
    </location>
</feature>
<evidence type="ECO:0000313" key="2">
    <source>
        <dbReference type="EMBL" id="QED37260.1"/>
    </source>
</evidence>
<evidence type="ECO:0008006" key="4">
    <source>
        <dbReference type="Google" id="ProtNLM"/>
    </source>
</evidence>
<proteinExistence type="predicted"/>
<dbReference type="RefSeq" id="WP_146832033.1">
    <property type="nucleotide sequence ID" value="NZ_CP042476.1"/>
</dbReference>
<dbReference type="KEGG" id="anp:FK178_05830"/>
<protein>
    <recommendedName>
        <fullName evidence="4">Sensor of ECF-type sigma factor</fullName>
    </recommendedName>
</protein>
<feature type="chain" id="PRO_5022707766" description="Sensor of ECF-type sigma factor" evidence="1">
    <location>
        <begin position="21"/>
        <end position="146"/>
    </location>
</feature>
<dbReference type="AlphaFoldDB" id="A0A5B8YH85"/>
<keyword evidence="1" id="KW-0732">Signal</keyword>
<name>A0A5B8YH85_9FLAO</name>
<reference evidence="2 3" key="1">
    <citation type="submission" date="2019-08" db="EMBL/GenBank/DDBJ databases">
        <title>Antarcticibacterium arcticum sp. nov., a bacterium isolated from marine sediment of the Canadian Beaufort Sea.</title>
        <authorList>
            <person name="Lee Y.M."/>
            <person name="Baek K."/>
            <person name="Lee D.-H."/>
            <person name="Shin S.C."/>
            <person name="Jin Y.K."/>
            <person name="Park Y."/>
        </authorList>
    </citation>
    <scope>NUCLEOTIDE SEQUENCE [LARGE SCALE GENOMIC DNA]</scope>
    <source>
        <strain evidence="2 3">PAMC 28998</strain>
    </source>
</reference>
<keyword evidence="3" id="KW-1185">Reference proteome</keyword>
<gene>
    <name evidence="2" type="ORF">FK178_05830</name>
</gene>